<dbReference type="Pfam" id="PF14352">
    <property type="entry name" value="DUF4402"/>
    <property type="match status" value="1"/>
</dbReference>
<evidence type="ECO:0000313" key="1">
    <source>
        <dbReference type="EMBL" id="MFD2518635.1"/>
    </source>
</evidence>
<protein>
    <submittedName>
        <fullName evidence="1">DUF4402 domain-containing protein</fullName>
    </submittedName>
</protein>
<gene>
    <name evidence="1" type="ORF">ACFSTG_12065</name>
</gene>
<keyword evidence="2" id="KW-1185">Reference proteome</keyword>
<dbReference type="RefSeq" id="WP_380753095.1">
    <property type="nucleotide sequence ID" value="NZ_JBHULT010000010.1"/>
</dbReference>
<dbReference type="InterPro" id="IPR025514">
    <property type="entry name" value="DUF4402"/>
</dbReference>
<evidence type="ECO:0000313" key="2">
    <source>
        <dbReference type="Proteomes" id="UP001597468"/>
    </source>
</evidence>
<accession>A0ABW5J168</accession>
<dbReference type="EMBL" id="JBHULT010000010">
    <property type="protein sequence ID" value="MFD2518635.1"/>
    <property type="molecule type" value="Genomic_DNA"/>
</dbReference>
<name>A0ABW5J168_9FLAO</name>
<dbReference type="Proteomes" id="UP001597468">
    <property type="component" value="Unassembled WGS sequence"/>
</dbReference>
<comment type="caution">
    <text evidence="1">The sequence shown here is derived from an EMBL/GenBank/DDBJ whole genome shotgun (WGS) entry which is preliminary data.</text>
</comment>
<organism evidence="1 2">
    <name type="scientific">Salinimicrobium flavum</name>
    <dbReference type="NCBI Taxonomy" id="1737065"/>
    <lineage>
        <taxon>Bacteria</taxon>
        <taxon>Pseudomonadati</taxon>
        <taxon>Bacteroidota</taxon>
        <taxon>Flavobacteriia</taxon>
        <taxon>Flavobacteriales</taxon>
        <taxon>Flavobacteriaceae</taxon>
        <taxon>Salinimicrobium</taxon>
    </lineage>
</organism>
<proteinExistence type="predicted"/>
<sequence length="164" mass="17399">MKSLVIPVGILISTISSFGQTSATATVDSRVTVIEPINITKTVDLDFGNVISAYNPGTVVLSPDGSRIANGVQISNTFPGNVSPAEAQVNHGNNKYSITLPDSFSLYSREDPNQTIVIDDFQVSPNTGEIMDILKIGATLNLKANQPAGFYTNTAGFNVTVSYN</sequence>
<reference evidence="2" key="1">
    <citation type="journal article" date="2019" name="Int. J. Syst. Evol. Microbiol.">
        <title>The Global Catalogue of Microorganisms (GCM) 10K type strain sequencing project: providing services to taxonomists for standard genome sequencing and annotation.</title>
        <authorList>
            <consortium name="The Broad Institute Genomics Platform"/>
            <consortium name="The Broad Institute Genome Sequencing Center for Infectious Disease"/>
            <person name="Wu L."/>
            <person name="Ma J."/>
        </authorList>
    </citation>
    <scope>NUCLEOTIDE SEQUENCE [LARGE SCALE GENOMIC DNA]</scope>
    <source>
        <strain evidence="2">KCTC 42585</strain>
    </source>
</reference>